<dbReference type="InterPro" id="IPR024473">
    <property type="entry name" value="Transposases_IS4_N"/>
</dbReference>
<feature type="non-terminal residue" evidence="3">
    <location>
        <position position="380"/>
    </location>
</feature>
<dbReference type="Pfam" id="PF13006">
    <property type="entry name" value="Nterm_IS4"/>
    <property type="match status" value="1"/>
</dbReference>
<sequence>MHPWTGLSDRVELGAVTRWVTPELIAEALDRCGVGDTRPGALPAGFMVYFVLALALFQQDSYDDVAEHMVGGIPQLRNDIPNKSSFARARQRLGPQVLETVFRALAEPLAPTGLEGSFYRGMRIAAVDGFLLDAPETEANRRQLGGPKDAKGQPAGFPQARVVTLTETGTHAQIDAAVGGFNTGEPELAIRLAASAAGMLVIMDRGFPGVALWRAYTEAGAHLLIRARSCVAARPIEYLPDGTYLARMNLAGQKRAAPGHVVLRVVEYRVDAGEVIRLLTDLLDPDDYPAAELAALYHERWEAESSYRQIKTFQRGPQQVLRSADPNLVHQEVWAHLIVHHCLTRIIMELADAEEIDPDRISFLKVLKHVRRSIIGQTAN</sequence>
<dbReference type="RefSeq" id="WP_195134269.1">
    <property type="nucleotide sequence ID" value="NZ_JADLQX010000161.1"/>
</dbReference>
<dbReference type="InterPro" id="IPR012337">
    <property type="entry name" value="RNaseH-like_sf"/>
</dbReference>
<dbReference type="Pfam" id="PF01609">
    <property type="entry name" value="DDE_Tnp_1"/>
    <property type="match status" value="1"/>
</dbReference>
<comment type="caution">
    <text evidence="3">The sequence shown here is derived from an EMBL/GenBank/DDBJ whole genome shotgun (WGS) entry which is preliminary data.</text>
</comment>
<proteinExistence type="predicted"/>
<accession>A0ABS0D7L0</accession>
<evidence type="ECO:0000313" key="4">
    <source>
        <dbReference type="Proteomes" id="UP000702209"/>
    </source>
</evidence>
<dbReference type="NCBIfam" id="NF033592">
    <property type="entry name" value="transpos_IS4_1"/>
    <property type="match status" value="1"/>
</dbReference>
<dbReference type="EMBL" id="JADLQX010000161">
    <property type="protein sequence ID" value="MBF6303103.1"/>
    <property type="molecule type" value="Genomic_DNA"/>
</dbReference>
<name>A0ABS0D7L0_9NOCA</name>
<dbReference type="Proteomes" id="UP000702209">
    <property type="component" value="Unassembled WGS sequence"/>
</dbReference>
<dbReference type="PANTHER" id="PTHR37529">
    <property type="entry name" value="TRANSPOSASE INSG FOR INSERTION SEQUENCE ELEMENT IS4-RELATED"/>
    <property type="match status" value="1"/>
</dbReference>
<organism evidence="3 4">
    <name type="scientific">Nocardia amamiensis</name>
    <dbReference type="NCBI Taxonomy" id="404578"/>
    <lineage>
        <taxon>Bacteria</taxon>
        <taxon>Bacillati</taxon>
        <taxon>Actinomycetota</taxon>
        <taxon>Actinomycetes</taxon>
        <taxon>Mycobacteriales</taxon>
        <taxon>Nocardiaceae</taxon>
        <taxon>Nocardia</taxon>
    </lineage>
</organism>
<dbReference type="InterPro" id="IPR002559">
    <property type="entry name" value="Transposase_11"/>
</dbReference>
<feature type="domain" description="Transposase IS4 N-terminal" evidence="2">
    <location>
        <begin position="11"/>
        <end position="103"/>
    </location>
</feature>
<dbReference type="PANTHER" id="PTHR37529:SF1">
    <property type="entry name" value="TRANSPOSASE INSG FOR INSERTION SEQUENCE ELEMENT IS4-RELATED"/>
    <property type="match status" value="1"/>
</dbReference>
<keyword evidence="4" id="KW-1185">Reference proteome</keyword>
<dbReference type="SUPFAM" id="SSF53098">
    <property type="entry name" value="Ribonuclease H-like"/>
    <property type="match status" value="1"/>
</dbReference>
<evidence type="ECO:0000259" key="1">
    <source>
        <dbReference type="Pfam" id="PF01609"/>
    </source>
</evidence>
<reference evidence="3 4" key="1">
    <citation type="submission" date="2020-10" db="EMBL/GenBank/DDBJ databases">
        <title>Identification of Nocardia species via Next-generation sequencing and recognition of intraspecies genetic diversity.</title>
        <authorList>
            <person name="Li P."/>
            <person name="Li P."/>
            <person name="Lu B."/>
        </authorList>
    </citation>
    <scope>NUCLEOTIDE SEQUENCE [LARGE SCALE GENOMIC DNA]</scope>
    <source>
        <strain evidence="3 4">BJ06-0157</strain>
    </source>
</reference>
<protein>
    <submittedName>
        <fullName evidence="3">IS4 family transposase</fullName>
    </submittedName>
</protein>
<evidence type="ECO:0000259" key="2">
    <source>
        <dbReference type="Pfam" id="PF13006"/>
    </source>
</evidence>
<gene>
    <name evidence="3" type="ORF">IU459_37245</name>
</gene>
<dbReference type="InterPro" id="IPR047952">
    <property type="entry name" value="Transpos_IS4"/>
</dbReference>
<evidence type="ECO:0000313" key="3">
    <source>
        <dbReference type="EMBL" id="MBF6303103.1"/>
    </source>
</evidence>
<feature type="domain" description="Transposase IS4-like" evidence="1">
    <location>
        <begin position="121"/>
        <end position="339"/>
    </location>
</feature>